<dbReference type="OrthoDB" id="9793824at2"/>
<keyword evidence="4 6" id="KW-1133">Transmembrane helix</keyword>
<dbReference type="Proteomes" id="UP000202440">
    <property type="component" value="Chromosome"/>
</dbReference>
<evidence type="ECO:0000256" key="4">
    <source>
        <dbReference type="ARBA" id="ARBA00022989"/>
    </source>
</evidence>
<evidence type="ECO:0000256" key="2">
    <source>
        <dbReference type="ARBA" id="ARBA00022475"/>
    </source>
</evidence>
<dbReference type="PANTHER" id="PTHR36115">
    <property type="entry name" value="PROLINE-RICH ANTIGEN HOMOLOG-RELATED"/>
    <property type="match status" value="1"/>
</dbReference>
<evidence type="ECO:0000313" key="8">
    <source>
        <dbReference type="EMBL" id="ASP39926.1"/>
    </source>
</evidence>
<dbReference type="RefSeq" id="WP_094061100.1">
    <property type="nucleotide sequence ID" value="NZ_CP022530.1"/>
</dbReference>
<accession>A0A222FMX9</accession>
<comment type="subcellular location">
    <subcellularLocation>
        <location evidence="1">Cell membrane</location>
        <topology evidence="1">Multi-pass membrane protein</topology>
    </subcellularLocation>
</comment>
<reference evidence="8 9" key="1">
    <citation type="submission" date="2017-07" db="EMBL/GenBank/DDBJ databases">
        <title>Annotated genome sequence of Bacterioplanes sanyensis isolated from Red Sea.</title>
        <authorList>
            <person name="Rehman Z.U."/>
        </authorList>
    </citation>
    <scope>NUCLEOTIDE SEQUENCE [LARGE SCALE GENOMIC DNA]</scope>
    <source>
        <strain evidence="8 9">NV9</strain>
    </source>
</reference>
<feature type="transmembrane region" description="Helical" evidence="6">
    <location>
        <begin position="51"/>
        <end position="69"/>
    </location>
</feature>
<evidence type="ECO:0000313" key="9">
    <source>
        <dbReference type="Proteomes" id="UP000202440"/>
    </source>
</evidence>
<dbReference type="EMBL" id="CP022530">
    <property type="protein sequence ID" value="ASP39926.1"/>
    <property type="molecule type" value="Genomic_DNA"/>
</dbReference>
<evidence type="ECO:0000259" key="7">
    <source>
        <dbReference type="Pfam" id="PF06271"/>
    </source>
</evidence>
<keyword evidence="2" id="KW-1003">Cell membrane</keyword>
<sequence length="154" mass="17490">MSFQNYPTANLSRRLAALFYDSFVLFSLYILGGFILVAIIKAVNQGEFPGALPMSVNLSLFFCITFMYYTHSWLKGGQTIGMKAWRICLINARQQHGKTLPLQLSQCMLRCGCGFFSTVLGLLGFVWMLFDKQQRTWHDMASLTRVVHMPAGMK</sequence>
<keyword evidence="3 6" id="KW-0812">Transmembrane</keyword>
<feature type="domain" description="RDD" evidence="7">
    <location>
        <begin position="8"/>
        <end position="141"/>
    </location>
</feature>
<evidence type="ECO:0000256" key="3">
    <source>
        <dbReference type="ARBA" id="ARBA00022692"/>
    </source>
</evidence>
<name>A0A222FMX9_9GAMM</name>
<evidence type="ECO:0000256" key="1">
    <source>
        <dbReference type="ARBA" id="ARBA00004651"/>
    </source>
</evidence>
<keyword evidence="9" id="KW-1185">Reference proteome</keyword>
<proteinExistence type="predicted"/>
<organism evidence="8 9">
    <name type="scientific">Bacterioplanes sanyensis</name>
    <dbReference type="NCBI Taxonomy" id="1249553"/>
    <lineage>
        <taxon>Bacteria</taxon>
        <taxon>Pseudomonadati</taxon>
        <taxon>Pseudomonadota</taxon>
        <taxon>Gammaproteobacteria</taxon>
        <taxon>Oceanospirillales</taxon>
        <taxon>Oceanospirillaceae</taxon>
        <taxon>Bacterioplanes</taxon>
    </lineage>
</organism>
<dbReference type="GO" id="GO:0005886">
    <property type="term" value="C:plasma membrane"/>
    <property type="evidence" value="ECO:0007669"/>
    <property type="project" value="UniProtKB-SubCell"/>
</dbReference>
<evidence type="ECO:0000256" key="6">
    <source>
        <dbReference type="SAM" id="Phobius"/>
    </source>
</evidence>
<feature type="transmembrane region" description="Helical" evidence="6">
    <location>
        <begin position="15"/>
        <end position="39"/>
    </location>
</feature>
<feature type="transmembrane region" description="Helical" evidence="6">
    <location>
        <begin position="107"/>
        <end position="130"/>
    </location>
</feature>
<keyword evidence="5 6" id="KW-0472">Membrane</keyword>
<protein>
    <recommendedName>
        <fullName evidence="7">RDD domain-containing protein</fullName>
    </recommendedName>
</protein>
<dbReference type="Pfam" id="PF06271">
    <property type="entry name" value="RDD"/>
    <property type="match status" value="1"/>
</dbReference>
<evidence type="ECO:0000256" key="5">
    <source>
        <dbReference type="ARBA" id="ARBA00023136"/>
    </source>
</evidence>
<dbReference type="InterPro" id="IPR010432">
    <property type="entry name" value="RDD"/>
</dbReference>
<gene>
    <name evidence="8" type="ORF">CHH28_15155</name>
</gene>
<dbReference type="PANTHER" id="PTHR36115:SF10">
    <property type="entry name" value="RDD DOMAIN-CONTAINING PROTEIN"/>
    <property type="match status" value="1"/>
</dbReference>
<dbReference type="KEGG" id="bsan:CHH28_15155"/>
<dbReference type="InterPro" id="IPR051791">
    <property type="entry name" value="Pra-immunoreactive"/>
</dbReference>
<dbReference type="AlphaFoldDB" id="A0A222FMX9"/>